<evidence type="ECO:0000256" key="1">
    <source>
        <dbReference type="SAM" id="MobiDB-lite"/>
    </source>
</evidence>
<proteinExistence type="predicted"/>
<feature type="region of interest" description="Disordered" evidence="1">
    <location>
        <begin position="1"/>
        <end position="75"/>
    </location>
</feature>
<dbReference type="Proteomes" id="UP001301958">
    <property type="component" value="Unassembled WGS sequence"/>
</dbReference>
<dbReference type="SUPFAM" id="SSF56784">
    <property type="entry name" value="HAD-like"/>
    <property type="match status" value="1"/>
</dbReference>
<organism evidence="2 3">
    <name type="scientific">Podospora fimiseda</name>
    <dbReference type="NCBI Taxonomy" id="252190"/>
    <lineage>
        <taxon>Eukaryota</taxon>
        <taxon>Fungi</taxon>
        <taxon>Dikarya</taxon>
        <taxon>Ascomycota</taxon>
        <taxon>Pezizomycotina</taxon>
        <taxon>Sordariomycetes</taxon>
        <taxon>Sordariomycetidae</taxon>
        <taxon>Sordariales</taxon>
        <taxon>Podosporaceae</taxon>
        <taxon>Podospora</taxon>
    </lineage>
</organism>
<accession>A0AAN7H5P6</accession>
<dbReference type="AlphaFoldDB" id="A0AAN7H5P6"/>
<gene>
    <name evidence="2" type="ORF">QBC38DRAFT_523810</name>
</gene>
<reference evidence="2" key="2">
    <citation type="submission" date="2023-05" db="EMBL/GenBank/DDBJ databases">
        <authorList>
            <consortium name="Lawrence Berkeley National Laboratory"/>
            <person name="Steindorff A."/>
            <person name="Hensen N."/>
            <person name="Bonometti L."/>
            <person name="Westerberg I."/>
            <person name="Brannstrom I.O."/>
            <person name="Guillou S."/>
            <person name="Cros-Aarteil S."/>
            <person name="Calhoun S."/>
            <person name="Haridas S."/>
            <person name="Kuo A."/>
            <person name="Mondo S."/>
            <person name="Pangilinan J."/>
            <person name="Riley R."/>
            <person name="Labutti K."/>
            <person name="Andreopoulos B."/>
            <person name="Lipzen A."/>
            <person name="Chen C."/>
            <person name="Yanf M."/>
            <person name="Daum C."/>
            <person name="Ng V."/>
            <person name="Clum A."/>
            <person name="Ohm R."/>
            <person name="Martin F."/>
            <person name="Silar P."/>
            <person name="Natvig D."/>
            <person name="Lalanne C."/>
            <person name="Gautier V."/>
            <person name="Ament-Velasquez S.L."/>
            <person name="Kruys A."/>
            <person name="Hutchinson M.I."/>
            <person name="Powell A.J."/>
            <person name="Barry K."/>
            <person name="Miller A.N."/>
            <person name="Grigoriev I.V."/>
            <person name="Debuchy R."/>
            <person name="Gladieux P."/>
            <person name="Thoren M.H."/>
            <person name="Johannesson H."/>
        </authorList>
    </citation>
    <scope>NUCLEOTIDE SEQUENCE</scope>
    <source>
        <strain evidence="2">CBS 990.96</strain>
    </source>
</reference>
<feature type="region of interest" description="Disordered" evidence="1">
    <location>
        <begin position="359"/>
        <end position="385"/>
    </location>
</feature>
<evidence type="ECO:0000313" key="3">
    <source>
        <dbReference type="Proteomes" id="UP001301958"/>
    </source>
</evidence>
<protein>
    <submittedName>
        <fullName evidence="2">Uncharacterized protein</fullName>
    </submittedName>
</protein>
<evidence type="ECO:0000313" key="2">
    <source>
        <dbReference type="EMBL" id="KAK4228574.1"/>
    </source>
</evidence>
<sequence length="402" mass="44678">MDATGHNDDADDEVIFVSSHISDNAATEDESDPQKPSNSDSSGDSNPSTVDPSRGSAAALTRMSNKIQRKRTHSDAGFSITKGPIECPKFLVLHLNVLCDGRAGLIHTITTIFKDLLPQMKPPAAIDILSAFAASPILETVLKMLTHDRISARETIICTQAYMRIFDRDALDMMSLYDDVKSFLRMARANGVTTMLQTDLLHKAEALINDPEVINLFDLFVDTKRAYLNTHTDGPGRLVPLGNTNIMKAYARDYIEKKKLNGEMVDESIMQNPKRLLPPSQVMVLSCVPYGLKSAKGVGAKACWIKKCEVIPPHDVKIDYVVDSLADLGKEIFKKRQKVDVKPVEEEVKREEPVLKSIEADENLPEVRKNYEEPEVEDTDSSDLSDVDYGLLETMERLTQVA</sequence>
<dbReference type="EMBL" id="MU865317">
    <property type="protein sequence ID" value="KAK4228574.1"/>
    <property type="molecule type" value="Genomic_DNA"/>
</dbReference>
<feature type="compositionally biased region" description="Acidic residues" evidence="1">
    <location>
        <begin position="373"/>
        <end position="385"/>
    </location>
</feature>
<comment type="caution">
    <text evidence="2">The sequence shown here is derived from an EMBL/GenBank/DDBJ whole genome shotgun (WGS) entry which is preliminary data.</text>
</comment>
<reference evidence="2" key="1">
    <citation type="journal article" date="2023" name="Mol. Phylogenet. Evol.">
        <title>Genome-scale phylogeny and comparative genomics of the fungal order Sordariales.</title>
        <authorList>
            <person name="Hensen N."/>
            <person name="Bonometti L."/>
            <person name="Westerberg I."/>
            <person name="Brannstrom I.O."/>
            <person name="Guillou S."/>
            <person name="Cros-Aarteil S."/>
            <person name="Calhoun S."/>
            <person name="Haridas S."/>
            <person name="Kuo A."/>
            <person name="Mondo S."/>
            <person name="Pangilinan J."/>
            <person name="Riley R."/>
            <person name="LaButti K."/>
            <person name="Andreopoulos B."/>
            <person name="Lipzen A."/>
            <person name="Chen C."/>
            <person name="Yan M."/>
            <person name="Daum C."/>
            <person name="Ng V."/>
            <person name="Clum A."/>
            <person name="Steindorff A."/>
            <person name="Ohm R.A."/>
            <person name="Martin F."/>
            <person name="Silar P."/>
            <person name="Natvig D.O."/>
            <person name="Lalanne C."/>
            <person name="Gautier V."/>
            <person name="Ament-Velasquez S.L."/>
            <person name="Kruys A."/>
            <person name="Hutchinson M.I."/>
            <person name="Powell A.J."/>
            <person name="Barry K."/>
            <person name="Miller A.N."/>
            <person name="Grigoriev I.V."/>
            <person name="Debuchy R."/>
            <person name="Gladieux P."/>
            <person name="Hiltunen Thoren M."/>
            <person name="Johannesson H."/>
        </authorList>
    </citation>
    <scope>NUCLEOTIDE SEQUENCE</scope>
    <source>
        <strain evidence="2">CBS 990.96</strain>
    </source>
</reference>
<dbReference type="InterPro" id="IPR023214">
    <property type="entry name" value="HAD_sf"/>
</dbReference>
<feature type="compositionally biased region" description="Low complexity" evidence="1">
    <location>
        <begin position="36"/>
        <end position="48"/>
    </location>
</feature>
<dbReference type="Gene3D" id="3.40.50.1000">
    <property type="entry name" value="HAD superfamily/HAD-like"/>
    <property type="match status" value="1"/>
</dbReference>
<dbReference type="InterPro" id="IPR036412">
    <property type="entry name" value="HAD-like_sf"/>
</dbReference>
<keyword evidence="3" id="KW-1185">Reference proteome</keyword>
<name>A0AAN7H5P6_9PEZI</name>